<dbReference type="CDD" id="cd17932">
    <property type="entry name" value="DEXQc_UvrD"/>
    <property type="match status" value="1"/>
</dbReference>
<keyword evidence="5 11" id="KW-0067">ATP-binding</keyword>
<dbReference type="InterPro" id="IPR014016">
    <property type="entry name" value="UvrD-like_ATP-bd"/>
</dbReference>
<dbReference type="InterPro" id="IPR027417">
    <property type="entry name" value="P-loop_NTPase"/>
</dbReference>
<comment type="catalytic activity">
    <reaction evidence="10">
        <text>ATP + H2O = ADP + phosphate + H(+)</text>
        <dbReference type="Rhea" id="RHEA:13065"/>
        <dbReference type="ChEBI" id="CHEBI:15377"/>
        <dbReference type="ChEBI" id="CHEBI:15378"/>
        <dbReference type="ChEBI" id="CHEBI:30616"/>
        <dbReference type="ChEBI" id="CHEBI:43474"/>
        <dbReference type="ChEBI" id="CHEBI:456216"/>
        <dbReference type="EC" id="5.6.2.4"/>
    </reaction>
</comment>
<dbReference type="GO" id="GO:0003677">
    <property type="term" value="F:DNA binding"/>
    <property type="evidence" value="ECO:0007669"/>
    <property type="project" value="UniProtKB-KW"/>
</dbReference>
<keyword evidence="12" id="KW-0175">Coiled coil</keyword>
<evidence type="ECO:0000256" key="11">
    <source>
        <dbReference type="PROSITE-ProRule" id="PRU00560"/>
    </source>
</evidence>
<keyword evidence="4 11" id="KW-0347">Helicase</keyword>
<comment type="catalytic activity">
    <reaction evidence="8">
        <text>Couples ATP hydrolysis with the unwinding of duplex DNA by translocating in the 3'-5' direction.</text>
        <dbReference type="EC" id="5.6.2.4"/>
    </reaction>
</comment>
<dbReference type="Gene3D" id="1.10.10.160">
    <property type="match status" value="1"/>
</dbReference>
<feature type="domain" description="UvrD-like helicase ATP-binding" evidence="14">
    <location>
        <begin position="1"/>
        <end position="279"/>
    </location>
</feature>
<evidence type="ECO:0000256" key="7">
    <source>
        <dbReference type="ARBA" id="ARBA00023235"/>
    </source>
</evidence>
<dbReference type="GO" id="GO:0000725">
    <property type="term" value="P:recombinational repair"/>
    <property type="evidence" value="ECO:0007669"/>
    <property type="project" value="TreeGrafter"/>
</dbReference>
<evidence type="ECO:0000256" key="9">
    <source>
        <dbReference type="ARBA" id="ARBA00034808"/>
    </source>
</evidence>
<dbReference type="PROSITE" id="PS51198">
    <property type="entry name" value="UVRD_HELICASE_ATP_BIND"/>
    <property type="match status" value="1"/>
</dbReference>
<keyword evidence="3 11" id="KW-0378">Hydrolase</keyword>
<dbReference type="RefSeq" id="WP_090471079.1">
    <property type="nucleotide sequence ID" value="NZ_FOWF01000011.1"/>
</dbReference>
<name>A0A1I7GYG2_9FIRM</name>
<evidence type="ECO:0000256" key="6">
    <source>
        <dbReference type="ARBA" id="ARBA00023125"/>
    </source>
</evidence>
<evidence type="ECO:0000256" key="2">
    <source>
        <dbReference type="ARBA" id="ARBA00022741"/>
    </source>
</evidence>
<protein>
    <recommendedName>
        <fullName evidence="9">DNA 3'-5' helicase</fullName>
        <ecNumber evidence="9">5.6.2.4</ecNumber>
    </recommendedName>
</protein>
<evidence type="ECO:0000313" key="17">
    <source>
        <dbReference type="Proteomes" id="UP000198817"/>
    </source>
</evidence>
<evidence type="ECO:0000256" key="13">
    <source>
        <dbReference type="SAM" id="MobiDB-lite"/>
    </source>
</evidence>
<gene>
    <name evidence="16" type="ORF">SAMN05216508_11020</name>
</gene>
<dbReference type="OrthoDB" id="9810135at2"/>
<keyword evidence="2 11" id="KW-0547">Nucleotide-binding</keyword>
<dbReference type="EC" id="5.6.2.4" evidence="9"/>
<evidence type="ECO:0000256" key="8">
    <source>
        <dbReference type="ARBA" id="ARBA00034617"/>
    </source>
</evidence>
<dbReference type="Gene3D" id="1.10.486.10">
    <property type="entry name" value="PCRA, domain 4"/>
    <property type="match status" value="1"/>
</dbReference>
<dbReference type="PANTHER" id="PTHR11070:SF2">
    <property type="entry name" value="ATP-DEPENDENT DNA HELICASE SRS2"/>
    <property type="match status" value="1"/>
</dbReference>
<evidence type="ECO:0000259" key="15">
    <source>
        <dbReference type="PROSITE" id="PS51217"/>
    </source>
</evidence>
<evidence type="ECO:0000259" key="14">
    <source>
        <dbReference type="PROSITE" id="PS51198"/>
    </source>
</evidence>
<evidence type="ECO:0000256" key="5">
    <source>
        <dbReference type="ARBA" id="ARBA00022840"/>
    </source>
</evidence>
<feature type="coiled-coil region" evidence="12">
    <location>
        <begin position="487"/>
        <end position="514"/>
    </location>
</feature>
<dbReference type="Proteomes" id="UP000198817">
    <property type="component" value="Unassembled WGS sequence"/>
</dbReference>
<dbReference type="PANTHER" id="PTHR11070">
    <property type="entry name" value="UVRD / RECB / PCRA DNA HELICASE FAMILY MEMBER"/>
    <property type="match status" value="1"/>
</dbReference>
<dbReference type="InterPro" id="IPR014017">
    <property type="entry name" value="DNA_helicase_UvrD-like_C"/>
</dbReference>
<evidence type="ECO:0000256" key="12">
    <source>
        <dbReference type="SAM" id="Coils"/>
    </source>
</evidence>
<evidence type="ECO:0000256" key="1">
    <source>
        <dbReference type="ARBA" id="ARBA00009922"/>
    </source>
</evidence>
<sequence>MMKLSEQQQKAIEATGQVLLLAVPGSGKTTTLVARLRHMVMKQGIDPSSILVITYTNAAANDMKARFLELTRAEADAVPIRFCTINSFCYSVLTFYARRYHRSKPEDLTETLPLIRQLLQRISHIPFPSESEVGDMARQITYAKNRMLNEEEIGALLSGETKVKPVFDAYTRWMKEHHYMDYDDQILFAWQLLRKVPGLLRYFRGKYRYILVDEAQDTSKLQHEVIRLLTGPEGNLFMVGDEDQSIYGFRAAWPEALLSFREYYPRGRVLYLERNYRSSRAIVGVSARIIGQNQKRYPKAMRAVRSDSGTARILRFRTRLGQYRQITEMLRGGGPKTAVLYRNNDSAVPVVFALEEAGIPYSVRGLDTMFFHDKIVQDALAILRFAMDPRDFDALDRIYYKFGARIPKQALLEAEREVAGGRAGSVLEELSGSKRMARSQKEKIIDLETEFRIIRSGDSSMDAFRRISETMNYQYGKSEKIFLLRALTEKGESLAAFLEKIEELEQRILHHRNEADSRVVLSTIHSAKGLEYERVILIDAVEDILPAKDGDPEEERRIFYVGVTRARDELDLAAYDDFRQPFLEELRTDHSADFPRRSGAGIPDVPSAKG</sequence>
<feature type="domain" description="UvrD-like helicase C-terminal" evidence="15">
    <location>
        <begin position="280"/>
        <end position="529"/>
    </location>
</feature>
<dbReference type="Pfam" id="PF00580">
    <property type="entry name" value="UvrD-helicase"/>
    <property type="match status" value="1"/>
</dbReference>
<evidence type="ECO:0000256" key="4">
    <source>
        <dbReference type="ARBA" id="ARBA00022806"/>
    </source>
</evidence>
<dbReference type="Gene3D" id="3.40.50.300">
    <property type="entry name" value="P-loop containing nucleotide triphosphate hydrolases"/>
    <property type="match status" value="2"/>
</dbReference>
<reference evidence="16 17" key="1">
    <citation type="submission" date="2016-10" db="EMBL/GenBank/DDBJ databases">
        <authorList>
            <person name="de Groot N.N."/>
        </authorList>
    </citation>
    <scope>NUCLEOTIDE SEQUENCE [LARGE SCALE GENOMIC DNA]</scope>
    <source>
        <strain evidence="16 17">KHGC13</strain>
    </source>
</reference>
<dbReference type="PROSITE" id="PS51217">
    <property type="entry name" value="UVRD_HELICASE_CTER"/>
    <property type="match status" value="1"/>
</dbReference>
<dbReference type="InterPro" id="IPR000212">
    <property type="entry name" value="DNA_helicase_UvrD/REP"/>
</dbReference>
<dbReference type="SUPFAM" id="SSF52540">
    <property type="entry name" value="P-loop containing nucleoside triphosphate hydrolases"/>
    <property type="match status" value="1"/>
</dbReference>
<dbReference type="InterPro" id="IPR013986">
    <property type="entry name" value="DExx_box_DNA_helicase_dom_sf"/>
</dbReference>
<organism evidence="16 17">
    <name type="scientific">Eubacterium pyruvativorans</name>
    <dbReference type="NCBI Taxonomy" id="155865"/>
    <lineage>
        <taxon>Bacteria</taxon>
        <taxon>Bacillati</taxon>
        <taxon>Bacillota</taxon>
        <taxon>Clostridia</taxon>
        <taxon>Eubacteriales</taxon>
        <taxon>Eubacteriaceae</taxon>
        <taxon>Eubacterium</taxon>
    </lineage>
</organism>
<keyword evidence="17" id="KW-1185">Reference proteome</keyword>
<dbReference type="Pfam" id="PF13361">
    <property type="entry name" value="UvrD_C"/>
    <property type="match status" value="2"/>
</dbReference>
<comment type="similarity">
    <text evidence="1">Belongs to the helicase family. UvrD subfamily.</text>
</comment>
<dbReference type="GO" id="GO:0043138">
    <property type="term" value="F:3'-5' DNA helicase activity"/>
    <property type="evidence" value="ECO:0007669"/>
    <property type="project" value="UniProtKB-EC"/>
</dbReference>
<evidence type="ECO:0000256" key="10">
    <source>
        <dbReference type="ARBA" id="ARBA00048988"/>
    </source>
</evidence>
<keyword evidence="7" id="KW-0413">Isomerase</keyword>
<feature type="binding site" evidence="11">
    <location>
        <begin position="22"/>
        <end position="29"/>
    </location>
    <ligand>
        <name>ATP</name>
        <dbReference type="ChEBI" id="CHEBI:30616"/>
    </ligand>
</feature>
<dbReference type="STRING" id="155865.SAMN05216515_11132"/>
<evidence type="ECO:0000313" key="16">
    <source>
        <dbReference type="EMBL" id="SFU53473.1"/>
    </source>
</evidence>
<dbReference type="EMBL" id="FPBT01000010">
    <property type="protein sequence ID" value="SFU53473.1"/>
    <property type="molecule type" value="Genomic_DNA"/>
</dbReference>
<keyword evidence="6" id="KW-0238">DNA-binding</keyword>
<accession>A0A1I7GYG2</accession>
<dbReference type="GO" id="GO:0016887">
    <property type="term" value="F:ATP hydrolysis activity"/>
    <property type="evidence" value="ECO:0007669"/>
    <property type="project" value="RHEA"/>
</dbReference>
<feature type="region of interest" description="Disordered" evidence="13">
    <location>
        <begin position="589"/>
        <end position="610"/>
    </location>
</feature>
<evidence type="ECO:0000256" key="3">
    <source>
        <dbReference type="ARBA" id="ARBA00022801"/>
    </source>
</evidence>
<proteinExistence type="inferred from homology"/>
<dbReference type="AlphaFoldDB" id="A0A1I7GYG2"/>
<dbReference type="GO" id="GO:0005524">
    <property type="term" value="F:ATP binding"/>
    <property type="evidence" value="ECO:0007669"/>
    <property type="project" value="UniProtKB-UniRule"/>
</dbReference>